<comment type="caution">
    <text evidence="1">The sequence shown here is derived from an EMBL/GenBank/DDBJ whole genome shotgun (WGS) entry which is preliminary data.</text>
</comment>
<reference evidence="2" key="1">
    <citation type="journal article" date="2019" name="Int. J. Syst. Evol. Microbiol.">
        <title>The Global Catalogue of Microorganisms (GCM) 10K type strain sequencing project: providing services to taxonomists for standard genome sequencing and annotation.</title>
        <authorList>
            <consortium name="The Broad Institute Genomics Platform"/>
            <consortium name="The Broad Institute Genome Sequencing Center for Infectious Disease"/>
            <person name="Wu L."/>
            <person name="Ma J."/>
        </authorList>
    </citation>
    <scope>NUCLEOTIDE SEQUENCE [LARGE SCALE GENOMIC DNA]</scope>
    <source>
        <strain evidence="2">CCM 7043</strain>
    </source>
</reference>
<accession>A0ABW4EQP7</accession>
<dbReference type="RefSeq" id="WP_344726009.1">
    <property type="nucleotide sequence ID" value="NZ_BAAAUS010000036.1"/>
</dbReference>
<gene>
    <name evidence="1" type="ORF">ACFSJD_03295</name>
</gene>
<name>A0ABW4EQP7_9PSEU</name>
<keyword evidence="2" id="KW-1185">Reference proteome</keyword>
<dbReference type="Proteomes" id="UP001597114">
    <property type="component" value="Unassembled WGS sequence"/>
</dbReference>
<evidence type="ECO:0000313" key="1">
    <source>
        <dbReference type="EMBL" id="MFD1516495.1"/>
    </source>
</evidence>
<proteinExistence type="predicted"/>
<evidence type="ECO:0000313" key="2">
    <source>
        <dbReference type="Proteomes" id="UP001597114"/>
    </source>
</evidence>
<dbReference type="EMBL" id="JBHUCO010000002">
    <property type="protein sequence ID" value="MFD1516495.1"/>
    <property type="molecule type" value="Genomic_DNA"/>
</dbReference>
<protein>
    <submittedName>
        <fullName evidence="1">Uncharacterized protein</fullName>
    </submittedName>
</protein>
<organism evidence="1 2">
    <name type="scientific">Pseudonocardia yunnanensis</name>
    <dbReference type="NCBI Taxonomy" id="58107"/>
    <lineage>
        <taxon>Bacteria</taxon>
        <taxon>Bacillati</taxon>
        <taxon>Actinomycetota</taxon>
        <taxon>Actinomycetes</taxon>
        <taxon>Pseudonocardiales</taxon>
        <taxon>Pseudonocardiaceae</taxon>
        <taxon>Pseudonocardia</taxon>
    </lineage>
</organism>
<sequence>MALNDFVSGVSDLDLVCELAAPPDPRVLADAQSQDLDVIYVLRGELEKPVHEARSFAWGREGVLHTERRGDLVPVLWEQLRAYAITVRGEPPNPPVTPAEVVTYCRENLVEYWKPLLQQVQARRSGIGDGAIGRDAILWVAPGPARLWHTINTGAIVGKSQALHLAGAHWPDLAAPLGEVAAARRDPAVLLTREHAEAALELGRRVLDSA</sequence>